<dbReference type="AlphaFoldDB" id="A0AA49JFT9"/>
<evidence type="ECO:0000313" key="1">
    <source>
        <dbReference type="EMBL" id="WKN39668.1"/>
    </source>
</evidence>
<name>A0AA49JFT9_9BACT</name>
<organism evidence="1">
    <name type="scientific">Roseihalotalea indica</name>
    <dbReference type="NCBI Taxonomy" id="2867963"/>
    <lineage>
        <taxon>Bacteria</taxon>
        <taxon>Pseudomonadati</taxon>
        <taxon>Bacteroidota</taxon>
        <taxon>Cytophagia</taxon>
        <taxon>Cytophagales</taxon>
        <taxon>Catalimonadaceae</taxon>
        <taxon>Roseihalotalea</taxon>
    </lineage>
</organism>
<sequence length="80" mass="9621">MSDKSRIIADGRERFERSPEFANKVKEIKEEVNQQYALILLSERSWVRQQLIKIKLRIKVKRRIAKLSSSRNLHLKWNCI</sequence>
<dbReference type="EMBL" id="CP120682">
    <property type="protein sequence ID" value="WKN39668.1"/>
    <property type="molecule type" value="Genomic_DNA"/>
</dbReference>
<proteinExistence type="predicted"/>
<gene>
    <name evidence="1" type="ORF">K4G66_13300</name>
</gene>
<accession>A0AA49JFT9</accession>
<protein>
    <submittedName>
        <fullName evidence="1">Uncharacterized protein</fullName>
    </submittedName>
</protein>
<reference evidence="1" key="1">
    <citation type="journal article" date="2023" name="Comput. Struct. Biotechnol. J.">
        <title>Discovery of a novel marine Bacteroidetes with a rich repertoire of carbohydrate-active enzymes.</title>
        <authorList>
            <person name="Chen B."/>
            <person name="Liu G."/>
            <person name="Chen Q."/>
            <person name="Wang H."/>
            <person name="Liu L."/>
            <person name="Tang K."/>
        </authorList>
    </citation>
    <scope>NUCLEOTIDE SEQUENCE</scope>
    <source>
        <strain evidence="1">TK19036</strain>
    </source>
</reference>
<reference evidence="1" key="2">
    <citation type="journal article" date="2024" name="Antonie Van Leeuwenhoek">
        <title>Roseihalotalea indica gen. nov., sp. nov., a halophilic Bacteroidetes from mesopelagic Southwest Indian Ocean with higher carbohydrate metabolic potential.</title>
        <authorList>
            <person name="Chen B."/>
            <person name="Zhang M."/>
            <person name="Lin D."/>
            <person name="Ye J."/>
            <person name="Tang K."/>
        </authorList>
    </citation>
    <scope>NUCLEOTIDE SEQUENCE</scope>
    <source>
        <strain evidence="1">TK19036</strain>
    </source>
</reference>